<evidence type="ECO:0000313" key="2">
    <source>
        <dbReference type="EMBL" id="MBP1326175.1"/>
    </source>
</evidence>
<dbReference type="InterPro" id="IPR011032">
    <property type="entry name" value="GroES-like_sf"/>
</dbReference>
<dbReference type="RefSeq" id="WP_209705125.1">
    <property type="nucleotide sequence ID" value="NZ_JAFIDA010000001.1"/>
</dbReference>
<dbReference type="EMBL" id="JAFIDA010000001">
    <property type="protein sequence ID" value="MBP1326175.1"/>
    <property type="molecule type" value="Genomic_DNA"/>
</dbReference>
<gene>
    <name evidence="2" type="ORF">JOF28_001407</name>
</gene>
<dbReference type="PANTHER" id="PTHR11695:SF294">
    <property type="entry name" value="RETICULON-4-INTERACTING PROTEIN 1, MITOCHONDRIAL"/>
    <property type="match status" value="1"/>
</dbReference>
<dbReference type="SUPFAM" id="SSF51735">
    <property type="entry name" value="NAD(P)-binding Rossmann-fold domains"/>
    <property type="match status" value="1"/>
</dbReference>
<proteinExistence type="predicted"/>
<dbReference type="InterPro" id="IPR050700">
    <property type="entry name" value="YIM1/Zinc_Alcohol_DH_Fams"/>
</dbReference>
<sequence length="222" mass="22683">MVTVAVGDAVIVGARGGSYREQLVVDADLVVRRPRGVSPEQAASLPSSAVAGYSLVHHLGITAADTLLVHGAAGSVGAAAVQIAVARGARVIGTASVANQDYLRSIGAIPVDYAGDLISAVRSIGTVTASADAVGGRNSVHATTQLLSNMARAVTVWGEEHSVSAGIPWVEHPIDELERTVELAAIGKLVVRIAEILPLAKAATAFEHSMGAHTPGKILLRV</sequence>
<dbReference type="InterPro" id="IPR036291">
    <property type="entry name" value="NAD(P)-bd_dom_sf"/>
</dbReference>
<protein>
    <submittedName>
        <fullName evidence="2">NADPH:quinone reductase-like Zn-dependent oxidoreductase</fullName>
    </submittedName>
</protein>
<accession>A0A940T0S6</accession>
<dbReference type="AlphaFoldDB" id="A0A940T0S6"/>
<dbReference type="InterPro" id="IPR020843">
    <property type="entry name" value="ER"/>
</dbReference>
<dbReference type="Gene3D" id="3.90.180.10">
    <property type="entry name" value="Medium-chain alcohol dehydrogenases, catalytic domain"/>
    <property type="match status" value="1"/>
</dbReference>
<organism evidence="2 3">
    <name type="scientific">Leucobacter exalbidus</name>
    <dbReference type="NCBI Taxonomy" id="662960"/>
    <lineage>
        <taxon>Bacteria</taxon>
        <taxon>Bacillati</taxon>
        <taxon>Actinomycetota</taxon>
        <taxon>Actinomycetes</taxon>
        <taxon>Micrococcales</taxon>
        <taxon>Microbacteriaceae</taxon>
        <taxon>Leucobacter</taxon>
    </lineage>
</organism>
<dbReference type="Gene3D" id="3.40.50.720">
    <property type="entry name" value="NAD(P)-binding Rossmann-like Domain"/>
    <property type="match status" value="1"/>
</dbReference>
<dbReference type="PANTHER" id="PTHR11695">
    <property type="entry name" value="ALCOHOL DEHYDROGENASE RELATED"/>
    <property type="match status" value="1"/>
</dbReference>
<dbReference type="Proteomes" id="UP000675163">
    <property type="component" value="Unassembled WGS sequence"/>
</dbReference>
<dbReference type="GO" id="GO:0016491">
    <property type="term" value="F:oxidoreductase activity"/>
    <property type="evidence" value="ECO:0007669"/>
    <property type="project" value="InterPro"/>
</dbReference>
<keyword evidence="3" id="KW-1185">Reference proteome</keyword>
<comment type="caution">
    <text evidence="2">The sequence shown here is derived from an EMBL/GenBank/DDBJ whole genome shotgun (WGS) entry which is preliminary data.</text>
</comment>
<dbReference type="SUPFAM" id="SSF50129">
    <property type="entry name" value="GroES-like"/>
    <property type="match status" value="1"/>
</dbReference>
<evidence type="ECO:0000259" key="1">
    <source>
        <dbReference type="SMART" id="SM00829"/>
    </source>
</evidence>
<evidence type="ECO:0000313" key="3">
    <source>
        <dbReference type="Proteomes" id="UP000675163"/>
    </source>
</evidence>
<reference evidence="2" key="1">
    <citation type="submission" date="2021-02" db="EMBL/GenBank/DDBJ databases">
        <title>Sequencing the genomes of 1000 actinobacteria strains.</title>
        <authorList>
            <person name="Klenk H.-P."/>
        </authorList>
    </citation>
    <scope>NUCLEOTIDE SEQUENCE</scope>
    <source>
        <strain evidence="2">DSM 22850</strain>
    </source>
</reference>
<name>A0A940T0S6_9MICO</name>
<dbReference type="SMART" id="SM00829">
    <property type="entry name" value="PKS_ER"/>
    <property type="match status" value="1"/>
</dbReference>
<feature type="domain" description="Enoyl reductase (ER)" evidence="1">
    <location>
        <begin position="1"/>
        <end position="220"/>
    </location>
</feature>
<dbReference type="Pfam" id="PF13602">
    <property type="entry name" value="ADH_zinc_N_2"/>
    <property type="match status" value="1"/>
</dbReference>